<keyword evidence="1" id="KW-0808">Transferase</keyword>
<keyword evidence="5" id="KW-1185">Reference proteome</keyword>
<dbReference type="CDD" id="cd04301">
    <property type="entry name" value="NAT_SF"/>
    <property type="match status" value="1"/>
</dbReference>
<dbReference type="PANTHER" id="PTHR43877">
    <property type="entry name" value="AMINOALKYLPHOSPHONATE N-ACETYLTRANSFERASE-RELATED-RELATED"/>
    <property type="match status" value="1"/>
</dbReference>
<dbReference type="Proteomes" id="UP001458946">
    <property type="component" value="Unassembled WGS sequence"/>
</dbReference>
<sequence>MIRPRLESDLPDLLDAMWRVHVQDAYPSVWPETPLEFMAPPQTLGAWVAVVQGKAAGQVLLRETGAPLPDWVAATGLQGHEVAVLSRFFLRPEARGQGLAQALFRAAWQGDADLGRRAILDVHQKNLAAIKLYEREGWVRVATLPAPFTDPDGSTPQVHVYTAPQAPPKLS</sequence>
<evidence type="ECO:0000313" key="5">
    <source>
        <dbReference type="Proteomes" id="UP001458946"/>
    </source>
</evidence>
<dbReference type="PROSITE" id="PS51186">
    <property type="entry name" value="GNAT"/>
    <property type="match status" value="1"/>
</dbReference>
<reference evidence="4 5" key="1">
    <citation type="submission" date="2024-02" db="EMBL/GenBank/DDBJ databases">
        <title>Deinococcus xinjiangensis NBRC 107630.</title>
        <authorList>
            <person name="Ichikawa N."/>
            <person name="Katano-Makiyama Y."/>
            <person name="Hidaka K."/>
        </authorList>
    </citation>
    <scope>NUCLEOTIDE SEQUENCE [LARGE SCALE GENOMIC DNA]</scope>
    <source>
        <strain evidence="4 5">NBRC 107630</strain>
    </source>
</reference>
<gene>
    <name evidence="4" type="ORF">Dxin01_01452</name>
</gene>
<dbReference type="RefSeq" id="WP_353541680.1">
    <property type="nucleotide sequence ID" value="NZ_BAABRN010000012.1"/>
</dbReference>
<evidence type="ECO:0000256" key="1">
    <source>
        <dbReference type="ARBA" id="ARBA00022679"/>
    </source>
</evidence>
<proteinExistence type="predicted"/>
<dbReference type="PANTHER" id="PTHR43877:SF2">
    <property type="entry name" value="AMINOALKYLPHOSPHONATE N-ACETYLTRANSFERASE-RELATED"/>
    <property type="match status" value="1"/>
</dbReference>
<feature type="domain" description="N-acetyltransferase" evidence="3">
    <location>
        <begin position="1"/>
        <end position="167"/>
    </location>
</feature>
<comment type="caution">
    <text evidence="4">The sequence shown here is derived from an EMBL/GenBank/DDBJ whole genome shotgun (WGS) entry which is preliminary data.</text>
</comment>
<keyword evidence="2" id="KW-0012">Acyltransferase</keyword>
<dbReference type="Gene3D" id="3.40.630.30">
    <property type="match status" value="1"/>
</dbReference>
<evidence type="ECO:0000313" key="4">
    <source>
        <dbReference type="EMBL" id="GAA5501713.1"/>
    </source>
</evidence>
<dbReference type="InterPro" id="IPR050832">
    <property type="entry name" value="Bact_Acetyltransf"/>
</dbReference>
<evidence type="ECO:0000259" key="3">
    <source>
        <dbReference type="PROSITE" id="PS51186"/>
    </source>
</evidence>
<dbReference type="InterPro" id="IPR016181">
    <property type="entry name" value="Acyl_CoA_acyltransferase"/>
</dbReference>
<protein>
    <recommendedName>
        <fullName evidence="3">N-acetyltransferase domain-containing protein</fullName>
    </recommendedName>
</protein>
<dbReference type="Pfam" id="PF00583">
    <property type="entry name" value="Acetyltransf_1"/>
    <property type="match status" value="1"/>
</dbReference>
<organism evidence="4 5">
    <name type="scientific">Deinococcus xinjiangensis</name>
    <dbReference type="NCBI Taxonomy" id="457454"/>
    <lineage>
        <taxon>Bacteria</taxon>
        <taxon>Thermotogati</taxon>
        <taxon>Deinococcota</taxon>
        <taxon>Deinococci</taxon>
        <taxon>Deinococcales</taxon>
        <taxon>Deinococcaceae</taxon>
        <taxon>Deinococcus</taxon>
    </lineage>
</organism>
<evidence type="ECO:0000256" key="2">
    <source>
        <dbReference type="ARBA" id="ARBA00023315"/>
    </source>
</evidence>
<dbReference type="SUPFAM" id="SSF55729">
    <property type="entry name" value="Acyl-CoA N-acyltransferases (Nat)"/>
    <property type="match status" value="1"/>
</dbReference>
<accession>A0ABP9VEG8</accession>
<name>A0ABP9VEG8_9DEIO</name>
<dbReference type="EMBL" id="BAABRN010000012">
    <property type="protein sequence ID" value="GAA5501713.1"/>
    <property type="molecule type" value="Genomic_DNA"/>
</dbReference>
<dbReference type="InterPro" id="IPR000182">
    <property type="entry name" value="GNAT_dom"/>
</dbReference>